<dbReference type="InterPro" id="IPR012347">
    <property type="entry name" value="Ferritin-like"/>
</dbReference>
<sequence length="179" mass="20131">MDFQESKTFQNLKTAYDFQLKSASEYAIFSGKARSEILIEISHTFHNIAGNEVVIAQRLRKIILSKDPSTSENLMQARDEEFLATSMYRDFAKTAKEEGFDNIASLFNGIGNVKLNHNLIFQNLATEMSNNELFCKSKQNLWICLACGNIISGLCAPDVCPICLYPQGFYQALPEQGLL</sequence>
<dbReference type="Gene3D" id="2.20.28.10">
    <property type="match status" value="1"/>
</dbReference>
<dbReference type="InterPro" id="IPR009040">
    <property type="entry name" value="Ferritin-like_diiron"/>
</dbReference>
<dbReference type="EMBL" id="QRCT01000012">
    <property type="protein sequence ID" value="RDU24719.1"/>
    <property type="molecule type" value="Genomic_DNA"/>
</dbReference>
<dbReference type="Proteomes" id="UP000255036">
    <property type="component" value="Unassembled WGS sequence"/>
</dbReference>
<dbReference type="GO" id="GO:0046872">
    <property type="term" value="F:metal ion binding"/>
    <property type="evidence" value="ECO:0007669"/>
    <property type="project" value="UniProtKB-KW"/>
</dbReference>
<evidence type="ECO:0000259" key="2">
    <source>
        <dbReference type="PROSITE" id="PS50905"/>
    </source>
</evidence>
<dbReference type="InterPro" id="IPR003251">
    <property type="entry name" value="Rr_diiron-bd_dom"/>
</dbReference>
<organism evidence="3 4">
    <name type="scientific">Anaerosacchariphilus polymeriproducens</name>
    <dbReference type="NCBI Taxonomy" id="1812858"/>
    <lineage>
        <taxon>Bacteria</taxon>
        <taxon>Bacillati</taxon>
        <taxon>Bacillota</taxon>
        <taxon>Clostridia</taxon>
        <taxon>Lachnospirales</taxon>
        <taxon>Lachnospiraceae</taxon>
        <taxon>Anaerosacchariphilus</taxon>
    </lineage>
</organism>
<dbReference type="AlphaFoldDB" id="A0A371AYU3"/>
<evidence type="ECO:0000313" key="3">
    <source>
        <dbReference type="EMBL" id="RDU24719.1"/>
    </source>
</evidence>
<dbReference type="OrthoDB" id="9799749at2"/>
<gene>
    <name evidence="3" type="ORF">DWV06_04425</name>
</gene>
<name>A0A371AYU3_9FIRM</name>
<keyword evidence="4" id="KW-1185">Reference proteome</keyword>
<dbReference type="GO" id="GO:0016491">
    <property type="term" value="F:oxidoreductase activity"/>
    <property type="evidence" value="ECO:0007669"/>
    <property type="project" value="InterPro"/>
</dbReference>
<proteinExistence type="predicted"/>
<dbReference type="SUPFAM" id="SSF57802">
    <property type="entry name" value="Rubredoxin-like"/>
    <property type="match status" value="1"/>
</dbReference>
<dbReference type="SUPFAM" id="SSF47240">
    <property type="entry name" value="Ferritin-like"/>
    <property type="match status" value="1"/>
</dbReference>
<dbReference type="Pfam" id="PF02915">
    <property type="entry name" value="Rubrerythrin"/>
    <property type="match status" value="1"/>
</dbReference>
<dbReference type="RefSeq" id="WP_115480951.1">
    <property type="nucleotide sequence ID" value="NZ_QRCT01000012.1"/>
</dbReference>
<comment type="cofactor">
    <cofactor evidence="1">
        <name>Fe(3+)</name>
        <dbReference type="ChEBI" id="CHEBI:29034"/>
    </cofactor>
</comment>
<feature type="domain" description="Ferritin-like diiron" evidence="2">
    <location>
        <begin position="2"/>
        <end position="132"/>
    </location>
</feature>
<evidence type="ECO:0000313" key="4">
    <source>
        <dbReference type="Proteomes" id="UP000255036"/>
    </source>
</evidence>
<dbReference type="PANTHER" id="PTHR43865">
    <property type="entry name" value="RUBRERYTHRIN-RELATED"/>
    <property type="match status" value="1"/>
</dbReference>
<dbReference type="InterPro" id="IPR052364">
    <property type="entry name" value="Rubrerythrin"/>
</dbReference>
<protein>
    <submittedName>
        <fullName evidence="3">Rubrerythrin family protein</fullName>
    </submittedName>
</protein>
<accession>A0A371AYU3</accession>
<reference evidence="3 4" key="1">
    <citation type="submission" date="2018-07" db="EMBL/GenBank/DDBJ databases">
        <title>Anaerosacharophilus polymeroproducens gen. nov. sp. nov., an anaerobic bacterium isolated from salt field.</title>
        <authorList>
            <person name="Kim W."/>
            <person name="Yang S.-H."/>
            <person name="Oh J."/>
            <person name="Lee J.-H."/>
            <person name="Kwon K.K."/>
        </authorList>
    </citation>
    <scope>NUCLEOTIDE SEQUENCE [LARGE SCALE GENOMIC DNA]</scope>
    <source>
        <strain evidence="3 4">MCWD5</strain>
    </source>
</reference>
<dbReference type="Gene3D" id="1.20.1260.10">
    <property type="match status" value="1"/>
</dbReference>
<dbReference type="InterPro" id="IPR009078">
    <property type="entry name" value="Ferritin-like_SF"/>
</dbReference>
<dbReference type="PANTHER" id="PTHR43865:SF1">
    <property type="entry name" value="RUBRERYTHRIN-RELATED"/>
    <property type="match status" value="1"/>
</dbReference>
<evidence type="ECO:0000256" key="1">
    <source>
        <dbReference type="ARBA" id="ARBA00001965"/>
    </source>
</evidence>
<dbReference type="PROSITE" id="PS50905">
    <property type="entry name" value="FERRITIN_LIKE"/>
    <property type="match status" value="1"/>
</dbReference>
<comment type="caution">
    <text evidence="3">The sequence shown here is derived from an EMBL/GenBank/DDBJ whole genome shotgun (WGS) entry which is preliminary data.</text>
</comment>